<evidence type="ECO:0000256" key="2">
    <source>
        <dbReference type="ARBA" id="ARBA00006434"/>
    </source>
</evidence>
<dbReference type="OrthoDB" id="6132759at2759"/>
<evidence type="ECO:0000256" key="10">
    <source>
        <dbReference type="ARBA" id="ARBA00023180"/>
    </source>
</evidence>
<dbReference type="InterPro" id="IPR018212">
    <property type="entry name" value="Na/solute_symporter_CS"/>
</dbReference>
<evidence type="ECO:0000256" key="4">
    <source>
        <dbReference type="ARBA" id="ARBA00022475"/>
    </source>
</evidence>
<feature type="transmembrane region" description="Helical" evidence="15">
    <location>
        <begin position="313"/>
        <end position="333"/>
    </location>
</feature>
<dbReference type="GO" id="GO:0015293">
    <property type="term" value="F:symporter activity"/>
    <property type="evidence" value="ECO:0007669"/>
    <property type="project" value="TreeGrafter"/>
</dbReference>
<dbReference type="GO" id="GO:0015075">
    <property type="term" value="F:monoatomic ion transmembrane transporter activity"/>
    <property type="evidence" value="ECO:0007669"/>
    <property type="project" value="UniProtKB-ARBA"/>
</dbReference>
<dbReference type="GO" id="GO:0005886">
    <property type="term" value="C:plasma membrane"/>
    <property type="evidence" value="ECO:0007669"/>
    <property type="project" value="UniProtKB-SubCell"/>
</dbReference>
<dbReference type="AlphaFoldDB" id="A0A210QKZ8"/>
<keyword evidence="11" id="KW-0739">Sodium transport</keyword>
<dbReference type="GO" id="GO:0098660">
    <property type="term" value="P:inorganic ion transmembrane transport"/>
    <property type="evidence" value="ECO:0007669"/>
    <property type="project" value="UniProtKB-ARBA"/>
</dbReference>
<keyword evidence="9 15" id="KW-0472">Membrane</keyword>
<evidence type="ECO:0000256" key="1">
    <source>
        <dbReference type="ARBA" id="ARBA00004651"/>
    </source>
</evidence>
<feature type="transmembrane region" description="Helical" evidence="15">
    <location>
        <begin position="176"/>
        <end position="201"/>
    </location>
</feature>
<keyword evidence="4" id="KW-1003">Cell membrane</keyword>
<comment type="similarity">
    <text evidence="2 13">Belongs to the sodium:solute symporter (SSF) (TC 2.A.21) family.</text>
</comment>
<feature type="transmembrane region" description="Helical" evidence="15">
    <location>
        <begin position="221"/>
        <end position="246"/>
    </location>
</feature>
<feature type="transmembrane region" description="Helical" evidence="15">
    <location>
        <begin position="284"/>
        <end position="307"/>
    </location>
</feature>
<evidence type="ECO:0000256" key="6">
    <source>
        <dbReference type="ARBA" id="ARBA00022989"/>
    </source>
</evidence>
<comment type="caution">
    <text evidence="16">The sequence shown here is derived from an EMBL/GenBank/DDBJ whole genome shotgun (WGS) entry which is preliminary data.</text>
</comment>
<dbReference type="PANTHER" id="PTHR42985">
    <property type="entry name" value="SODIUM-COUPLED MONOCARBOXYLATE TRANSPORTER"/>
    <property type="match status" value="1"/>
</dbReference>
<feature type="transmembrane region" description="Helical" evidence="15">
    <location>
        <begin position="414"/>
        <end position="438"/>
    </location>
</feature>
<evidence type="ECO:0000256" key="8">
    <source>
        <dbReference type="ARBA" id="ARBA00023065"/>
    </source>
</evidence>
<evidence type="ECO:0000256" key="3">
    <source>
        <dbReference type="ARBA" id="ARBA00022448"/>
    </source>
</evidence>
<evidence type="ECO:0000256" key="15">
    <source>
        <dbReference type="SAM" id="Phobius"/>
    </source>
</evidence>
<keyword evidence="17" id="KW-1185">Reference proteome</keyword>
<evidence type="ECO:0000256" key="12">
    <source>
        <dbReference type="ARBA" id="ARBA00036099"/>
    </source>
</evidence>
<evidence type="ECO:0000256" key="13">
    <source>
        <dbReference type="RuleBase" id="RU362091"/>
    </source>
</evidence>
<dbReference type="PROSITE" id="PS50283">
    <property type="entry name" value="NA_SOLUT_SYMP_3"/>
    <property type="match status" value="1"/>
</dbReference>
<dbReference type="PROSITE" id="PS00456">
    <property type="entry name" value="NA_SOLUT_SYMP_1"/>
    <property type="match status" value="1"/>
</dbReference>
<feature type="transmembrane region" description="Helical" evidence="15">
    <location>
        <begin position="340"/>
        <end position="360"/>
    </location>
</feature>
<accession>A0A210QKZ8</accession>
<feature type="transmembrane region" description="Helical" evidence="15">
    <location>
        <begin position="56"/>
        <end position="75"/>
    </location>
</feature>
<evidence type="ECO:0000256" key="11">
    <source>
        <dbReference type="ARBA" id="ARBA00023201"/>
    </source>
</evidence>
<keyword evidence="3" id="KW-0813">Transport</keyword>
<dbReference type="GO" id="GO:0006814">
    <property type="term" value="P:sodium ion transport"/>
    <property type="evidence" value="ECO:0007669"/>
    <property type="project" value="UniProtKB-KW"/>
</dbReference>
<dbReference type="EMBL" id="NEDP02003110">
    <property type="protein sequence ID" value="OWF49417.1"/>
    <property type="molecule type" value="Genomic_DNA"/>
</dbReference>
<dbReference type="InterPro" id="IPR038377">
    <property type="entry name" value="Na/Glc_symporter_sf"/>
</dbReference>
<feature type="compositionally biased region" description="Polar residues" evidence="14">
    <location>
        <begin position="538"/>
        <end position="551"/>
    </location>
</feature>
<evidence type="ECO:0000313" key="16">
    <source>
        <dbReference type="EMBL" id="OWF49417.1"/>
    </source>
</evidence>
<dbReference type="PANTHER" id="PTHR42985:SF40">
    <property type="entry name" value="LD47995P-RELATED"/>
    <property type="match status" value="1"/>
</dbReference>
<keyword evidence="6 15" id="KW-1133">Transmembrane helix</keyword>
<dbReference type="InterPro" id="IPR051163">
    <property type="entry name" value="Sodium:Solute_Symporter_SSF"/>
</dbReference>
<dbReference type="InterPro" id="IPR001734">
    <property type="entry name" value="Na/solute_symporter"/>
</dbReference>
<name>A0A210QKZ8_MIZYE</name>
<evidence type="ECO:0000256" key="7">
    <source>
        <dbReference type="ARBA" id="ARBA00023053"/>
    </source>
</evidence>
<keyword evidence="8" id="KW-0406">Ion transport</keyword>
<sequence length="551" mass="60283">MIDERYTPIPQIRYLELRFSKGVRTAGSMTFSVQMLLYMALVLYAPSLALNAVTGFTLWGSVIAIGAVCTLYTCLGGMKAVLWTDTFQVTMMLTGLIAILIKGSIESGGIGEAWQRAVDGERVLFNDFDPNPAKRHSVWSLVIGGTFTWVAIYGVNQAMVQRCCTCSSLKQARLAIWLNFPGLCLILYLCCFIGMVMYGFYRNCDPLKFGLVQSSDQLLPLFVMDVLGTARGFPGLFVACLFSGALSTISSGLNSLSAVVLQDIIKSYFLPDISEQRATLVSKILALVFGVICLGLTYVAYFLGGVLQATLSLYGMIGGPLLGLFILGMMFPWANKWGAYAGLLFGLVFMFWIGVGAQLYPPVIPTSPISTIDCNWNLTIAPNITAASSILNSTSNAPTQEDSNPLHKLYTLSYMWYSATAVLATCVVGLIVSGITGFNDPVEADARLICPLFDILFPYLPEVIRKPMRFGVDYSTLETSSGSSNESEVKMTVSSDVKKKYQRRFDKINGIEKGRSASQDSGIEQEGSEEVDNDPRLYNQNTDSTTYTTKL</sequence>
<keyword evidence="10" id="KW-0325">Glycoprotein</keyword>
<dbReference type="Gene3D" id="1.20.1730.10">
    <property type="entry name" value="Sodium/glucose cotransporter"/>
    <property type="match status" value="1"/>
</dbReference>
<proteinExistence type="inferred from homology"/>
<reference evidence="16 17" key="1">
    <citation type="journal article" date="2017" name="Nat. Ecol. Evol.">
        <title>Scallop genome provides insights into evolution of bilaterian karyotype and development.</title>
        <authorList>
            <person name="Wang S."/>
            <person name="Zhang J."/>
            <person name="Jiao W."/>
            <person name="Li J."/>
            <person name="Xun X."/>
            <person name="Sun Y."/>
            <person name="Guo X."/>
            <person name="Huan P."/>
            <person name="Dong B."/>
            <person name="Zhang L."/>
            <person name="Hu X."/>
            <person name="Sun X."/>
            <person name="Wang J."/>
            <person name="Zhao C."/>
            <person name="Wang Y."/>
            <person name="Wang D."/>
            <person name="Huang X."/>
            <person name="Wang R."/>
            <person name="Lv J."/>
            <person name="Li Y."/>
            <person name="Zhang Z."/>
            <person name="Liu B."/>
            <person name="Lu W."/>
            <person name="Hui Y."/>
            <person name="Liang J."/>
            <person name="Zhou Z."/>
            <person name="Hou R."/>
            <person name="Li X."/>
            <person name="Liu Y."/>
            <person name="Li H."/>
            <person name="Ning X."/>
            <person name="Lin Y."/>
            <person name="Zhao L."/>
            <person name="Xing Q."/>
            <person name="Dou J."/>
            <person name="Li Y."/>
            <person name="Mao J."/>
            <person name="Guo H."/>
            <person name="Dou H."/>
            <person name="Li T."/>
            <person name="Mu C."/>
            <person name="Jiang W."/>
            <person name="Fu Q."/>
            <person name="Fu X."/>
            <person name="Miao Y."/>
            <person name="Liu J."/>
            <person name="Yu Q."/>
            <person name="Li R."/>
            <person name="Liao H."/>
            <person name="Li X."/>
            <person name="Kong Y."/>
            <person name="Jiang Z."/>
            <person name="Chourrout D."/>
            <person name="Li R."/>
            <person name="Bao Z."/>
        </authorList>
    </citation>
    <scope>NUCLEOTIDE SEQUENCE [LARGE SCALE GENOMIC DNA]</scope>
    <source>
        <strain evidence="16 17">PY_sf001</strain>
    </source>
</reference>
<evidence type="ECO:0000256" key="14">
    <source>
        <dbReference type="SAM" id="MobiDB-lite"/>
    </source>
</evidence>
<evidence type="ECO:0000256" key="5">
    <source>
        <dbReference type="ARBA" id="ARBA00022692"/>
    </source>
</evidence>
<feature type="transmembrane region" description="Helical" evidence="15">
    <location>
        <begin position="137"/>
        <end position="155"/>
    </location>
</feature>
<evidence type="ECO:0000313" key="17">
    <source>
        <dbReference type="Proteomes" id="UP000242188"/>
    </source>
</evidence>
<protein>
    <submittedName>
        <fullName evidence="16">Sodium-coupled monocarboxylate transporter 2</fullName>
    </submittedName>
</protein>
<comment type="catalytic activity">
    <reaction evidence="12">
        <text>iodide(out) + 2 Na(+)(out) = iodide(in) + 2 Na(+)(in)</text>
        <dbReference type="Rhea" id="RHEA:71207"/>
        <dbReference type="ChEBI" id="CHEBI:16382"/>
        <dbReference type="ChEBI" id="CHEBI:29101"/>
    </reaction>
</comment>
<organism evidence="16 17">
    <name type="scientific">Mizuhopecten yessoensis</name>
    <name type="common">Japanese scallop</name>
    <name type="synonym">Patinopecten yessoensis</name>
    <dbReference type="NCBI Taxonomy" id="6573"/>
    <lineage>
        <taxon>Eukaryota</taxon>
        <taxon>Metazoa</taxon>
        <taxon>Spiralia</taxon>
        <taxon>Lophotrochozoa</taxon>
        <taxon>Mollusca</taxon>
        <taxon>Bivalvia</taxon>
        <taxon>Autobranchia</taxon>
        <taxon>Pteriomorphia</taxon>
        <taxon>Pectinida</taxon>
        <taxon>Pectinoidea</taxon>
        <taxon>Pectinidae</taxon>
        <taxon>Mizuhopecten</taxon>
    </lineage>
</organism>
<comment type="subcellular location">
    <subcellularLocation>
        <location evidence="1">Cell membrane</location>
        <topology evidence="1">Multi-pass membrane protein</topology>
    </subcellularLocation>
</comment>
<keyword evidence="7" id="KW-0915">Sodium</keyword>
<evidence type="ECO:0000256" key="9">
    <source>
        <dbReference type="ARBA" id="ARBA00023136"/>
    </source>
</evidence>
<gene>
    <name evidence="16" type="ORF">KP79_PYT06089</name>
</gene>
<dbReference type="CDD" id="cd11492">
    <property type="entry name" value="SLC5sbd_NIS-SMVT"/>
    <property type="match status" value="1"/>
</dbReference>
<feature type="transmembrane region" description="Helical" evidence="15">
    <location>
        <begin position="23"/>
        <end position="44"/>
    </location>
</feature>
<keyword evidence="5 15" id="KW-0812">Transmembrane</keyword>
<dbReference type="Pfam" id="PF00474">
    <property type="entry name" value="SSF"/>
    <property type="match status" value="1"/>
</dbReference>
<feature type="region of interest" description="Disordered" evidence="14">
    <location>
        <begin position="508"/>
        <end position="551"/>
    </location>
</feature>
<feature type="transmembrane region" description="Helical" evidence="15">
    <location>
        <begin position="87"/>
        <end position="105"/>
    </location>
</feature>
<dbReference type="NCBIfam" id="TIGR00813">
    <property type="entry name" value="sss"/>
    <property type="match status" value="1"/>
</dbReference>
<dbReference type="Proteomes" id="UP000242188">
    <property type="component" value="Unassembled WGS sequence"/>
</dbReference>